<evidence type="ECO:0000256" key="3">
    <source>
        <dbReference type="SAM" id="MobiDB-lite"/>
    </source>
</evidence>
<protein>
    <recommendedName>
        <fullName evidence="5">Laminin N-terminal domain-containing protein</fullName>
    </recommendedName>
</protein>
<dbReference type="GO" id="GO:0009887">
    <property type="term" value="P:animal organ morphogenesis"/>
    <property type="evidence" value="ECO:0007669"/>
    <property type="project" value="TreeGrafter"/>
</dbReference>
<name>A0A816HJE0_ADIRI</name>
<accession>A0A816HJE0</accession>
<sequence>MTVCGVFTINRTFFFLCLILLGELSNVSTQKSGSHSKSASHRSAAKKTTTKKPVEVLTPPPIVVEEQTCYNKSTGDAIRCLPEFVNAAFRRPVVSSNTCGERWKIDSTNPGTEYCIQTGPPQSALFGDYLSGNEQKNCLACDSRDPTRAHPPDYLTDFNQRGNLTWWQSETMLEGTNYPNTVNLTLD</sequence>
<keyword evidence="2" id="KW-0424">Laminin EGF-like domain</keyword>
<keyword evidence="4" id="KW-0732">Signal</keyword>
<keyword evidence="1" id="KW-1015">Disulfide bond</keyword>
<feature type="compositionally biased region" description="Basic residues" evidence="3">
    <location>
        <begin position="38"/>
        <end position="50"/>
    </location>
</feature>
<dbReference type="PANTHER" id="PTHR10574:SF435">
    <property type="entry name" value="LAMININ SUBUNIT GAMMA-1"/>
    <property type="match status" value="1"/>
</dbReference>
<dbReference type="Proteomes" id="UP000663828">
    <property type="component" value="Unassembled WGS sequence"/>
</dbReference>
<feature type="non-terminal residue" evidence="6">
    <location>
        <position position="187"/>
    </location>
</feature>
<feature type="chain" id="PRO_5032270076" description="Laminin N-terminal domain-containing protein" evidence="4">
    <location>
        <begin position="30"/>
        <end position="187"/>
    </location>
</feature>
<evidence type="ECO:0000259" key="5">
    <source>
        <dbReference type="PROSITE" id="PS51117"/>
    </source>
</evidence>
<dbReference type="PANTHER" id="PTHR10574">
    <property type="entry name" value="NETRIN/LAMININ-RELATED"/>
    <property type="match status" value="1"/>
</dbReference>
<feature type="signal peptide" evidence="4">
    <location>
        <begin position="1"/>
        <end position="29"/>
    </location>
</feature>
<dbReference type="InterPro" id="IPR050440">
    <property type="entry name" value="Laminin/Netrin_ECM"/>
</dbReference>
<feature type="domain" description="Laminin N-terminal" evidence="5">
    <location>
        <begin position="76"/>
        <end position="187"/>
    </location>
</feature>
<dbReference type="GO" id="GO:0005604">
    <property type="term" value="C:basement membrane"/>
    <property type="evidence" value="ECO:0007669"/>
    <property type="project" value="TreeGrafter"/>
</dbReference>
<evidence type="ECO:0000256" key="2">
    <source>
        <dbReference type="ARBA" id="ARBA00023292"/>
    </source>
</evidence>
<proteinExistence type="predicted"/>
<dbReference type="GO" id="GO:0007411">
    <property type="term" value="P:axon guidance"/>
    <property type="evidence" value="ECO:0007669"/>
    <property type="project" value="TreeGrafter"/>
</dbReference>
<reference evidence="6" key="1">
    <citation type="submission" date="2021-02" db="EMBL/GenBank/DDBJ databases">
        <authorList>
            <person name="Nowell W R."/>
        </authorList>
    </citation>
    <scope>NUCLEOTIDE SEQUENCE</scope>
</reference>
<dbReference type="Pfam" id="PF00055">
    <property type="entry name" value="Laminin_N"/>
    <property type="match status" value="1"/>
</dbReference>
<evidence type="ECO:0000313" key="6">
    <source>
        <dbReference type="EMBL" id="CAF1686380.1"/>
    </source>
</evidence>
<dbReference type="GO" id="GO:0009888">
    <property type="term" value="P:tissue development"/>
    <property type="evidence" value="ECO:0007669"/>
    <property type="project" value="TreeGrafter"/>
</dbReference>
<organism evidence="6 7">
    <name type="scientific">Adineta ricciae</name>
    <name type="common">Rotifer</name>
    <dbReference type="NCBI Taxonomy" id="249248"/>
    <lineage>
        <taxon>Eukaryota</taxon>
        <taxon>Metazoa</taxon>
        <taxon>Spiralia</taxon>
        <taxon>Gnathifera</taxon>
        <taxon>Rotifera</taxon>
        <taxon>Eurotatoria</taxon>
        <taxon>Bdelloidea</taxon>
        <taxon>Adinetida</taxon>
        <taxon>Adinetidae</taxon>
        <taxon>Adineta</taxon>
    </lineage>
</organism>
<feature type="region of interest" description="Disordered" evidence="3">
    <location>
        <begin position="29"/>
        <end position="52"/>
    </location>
</feature>
<dbReference type="Gene3D" id="2.60.120.260">
    <property type="entry name" value="Galactose-binding domain-like"/>
    <property type="match status" value="1"/>
</dbReference>
<keyword evidence="7" id="KW-1185">Reference proteome</keyword>
<comment type="caution">
    <text evidence="6">The sequence shown here is derived from an EMBL/GenBank/DDBJ whole genome shotgun (WGS) entry which is preliminary data.</text>
</comment>
<dbReference type="SMART" id="SM00136">
    <property type="entry name" value="LamNT"/>
    <property type="match status" value="1"/>
</dbReference>
<gene>
    <name evidence="6" type="ORF">XAT740_LOCUS62026</name>
</gene>
<dbReference type="EMBL" id="CAJNOR010016952">
    <property type="protein sequence ID" value="CAF1686380.1"/>
    <property type="molecule type" value="Genomic_DNA"/>
</dbReference>
<evidence type="ECO:0000313" key="7">
    <source>
        <dbReference type="Proteomes" id="UP000663828"/>
    </source>
</evidence>
<evidence type="ECO:0000256" key="1">
    <source>
        <dbReference type="ARBA" id="ARBA00023157"/>
    </source>
</evidence>
<evidence type="ECO:0000256" key="4">
    <source>
        <dbReference type="SAM" id="SignalP"/>
    </source>
</evidence>
<dbReference type="InterPro" id="IPR008211">
    <property type="entry name" value="Laminin_N"/>
</dbReference>
<dbReference type="PROSITE" id="PS51117">
    <property type="entry name" value="LAMININ_NTER"/>
    <property type="match status" value="1"/>
</dbReference>
<dbReference type="AlphaFoldDB" id="A0A816HJE0"/>